<name>A0AA41VKL9_PAPNU</name>
<keyword evidence="3" id="KW-1185">Reference proteome</keyword>
<feature type="signal peptide" evidence="1">
    <location>
        <begin position="1"/>
        <end position="27"/>
    </location>
</feature>
<sequence length="85" mass="9431">MAKIMSVILCSLMVLIVMSSIAPSKRAMNQKLFGYEDAAKCKEECPKFCEELNGILNSDQFRSACENNICQCCLNHLSGPFGLLH</sequence>
<dbReference type="AlphaFoldDB" id="A0AA41VKL9"/>
<gene>
    <name evidence="2" type="ORF">MKW94_003245</name>
</gene>
<comment type="caution">
    <text evidence="2">The sequence shown here is derived from an EMBL/GenBank/DDBJ whole genome shotgun (WGS) entry which is preliminary data.</text>
</comment>
<dbReference type="EMBL" id="JAJJMA010242022">
    <property type="protein sequence ID" value="MCL7043007.1"/>
    <property type="molecule type" value="Genomic_DNA"/>
</dbReference>
<evidence type="ECO:0000256" key="1">
    <source>
        <dbReference type="SAM" id="SignalP"/>
    </source>
</evidence>
<organism evidence="2 3">
    <name type="scientific">Papaver nudicaule</name>
    <name type="common">Iceland poppy</name>
    <dbReference type="NCBI Taxonomy" id="74823"/>
    <lineage>
        <taxon>Eukaryota</taxon>
        <taxon>Viridiplantae</taxon>
        <taxon>Streptophyta</taxon>
        <taxon>Embryophyta</taxon>
        <taxon>Tracheophyta</taxon>
        <taxon>Spermatophyta</taxon>
        <taxon>Magnoliopsida</taxon>
        <taxon>Ranunculales</taxon>
        <taxon>Papaveraceae</taxon>
        <taxon>Papaveroideae</taxon>
        <taxon>Papaver</taxon>
    </lineage>
</organism>
<dbReference type="Proteomes" id="UP001177140">
    <property type="component" value="Unassembled WGS sequence"/>
</dbReference>
<keyword evidence="1" id="KW-0732">Signal</keyword>
<protein>
    <submittedName>
        <fullName evidence="2">Uncharacterized protein</fullName>
    </submittedName>
</protein>
<accession>A0AA41VKL9</accession>
<proteinExistence type="predicted"/>
<feature type="chain" id="PRO_5041411922" evidence="1">
    <location>
        <begin position="28"/>
        <end position="85"/>
    </location>
</feature>
<evidence type="ECO:0000313" key="3">
    <source>
        <dbReference type="Proteomes" id="UP001177140"/>
    </source>
</evidence>
<evidence type="ECO:0000313" key="2">
    <source>
        <dbReference type="EMBL" id="MCL7043007.1"/>
    </source>
</evidence>
<reference evidence="2" key="1">
    <citation type="submission" date="2022-03" db="EMBL/GenBank/DDBJ databases">
        <title>A functionally conserved STORR gene fusion in Papaver species that diverged 16.8 million years ago.</title>
        <authorList>
            <person name="Catania T."/>
        </authorList>
    </citation>
    <scope>NUCLEOTIDE SEQUENCE</scope>
    <source>
        <strain evidence="2">S-191538</strain>
    </source>
</reference>